<evidence type="ECO:0000313" key="8">
    <source>
        <dbReference type="EMBL" id="ELR23251.1"/>
    </source>
</evidence>
<feature type="domain" description="V-type proton ATPase subunit S1/VOA1 transmembrane" evidence="7">
    <location>
        <begin position="230"/>
        <end position="267"/>
    </location>
</feature>
<proteinExistence type="predicted"/>
<evidence type="ECO:0000256" key="4">
    <source>
        <dbReference type="ARBA" id="ARBA00023136"/>
    </source>
</evidence>
<comment type="subcellular location">
    <subcellularLocation>
        <location evidence="1">Membrane</location>
        <topology evidence="1">Single-pass membrane protein</topology>
    </subcellularLocation>
</comment>
<sequence>MKRAITLVVLAAFFLAYIHAALLPPFPAPAVFWSGERYFSSKQEQCLTTVSEVEIGDFVSSLSGSAAKSVLSGFVNPNAQHPEVVVIFVEQEAQPAREAYSFLQTFLDSASSSLVVPYAYPSASVSDAILNKVAQPAILSALSSDEAVLNYFKNHRAILSDGKTDVVVVQVASGDASLIAEVEQLLSGSSFVLGYTADASFRAAEKSTRMMALGAIDADLVVEHTYGGEYWPADVWSGIVISVTLLLLLAIAIGCMFELQTPTRWEKPKRAVSN</sequence>
<dbReference type="VEuPathDB" id="AmoebaDB:ACA1_068350"/>
<dbReference type="InterPro" id="IPR046756">
    <property type="entry name" value="VAS1/VOA1_TM"/>
</dbReference>
<evidence type="ECO:0000313" key="9">
    <source>
        <dbReference type="Proteomes" id="UP000011083"/>
    </source>
</evidence>
<accession>L8HFP4</accession>
<feature type="chain" id="PRO_5003990702" description="V-type proton ATPase subunit S1/VOA1 transmembrane domain-containing protein" evidence="6">
    <location>
        <begin position="21"/>
        <end position="274"/>
    </location>
</feature>
<evidence type="ECO:0000259" key="7">
    <source>
        <dbReference type="Pfam" id="PF20520"/>
    </source>
</evidence>
<protein>
    <recommendedName>
        <fullName evidence="7">V-type proton ATPase subunit S1/VOA1 transmembrane domain-containing protein</fullName>
    </recommendedName>
</protein>
<name>L8HFP4_ACACF</name>
<feature type="transmembrane region" description="Helical" evidence="5">
    <location>
        <begin position="235"/>
        <end position="259"/>
    </location>
</feature>
<evidence type="ECO:0000256" key="3">
    <source>
        <dbReference type="ARBA" id="ARBA00022989"/>
    </source>
</evidence>
<feature type="signal peptide" evidence="6">
    <location>
        <begin position="1"/>
        <end position="20"/>
    </location>
</feature>
<dbReference type="OrthoDB" id="64747at2759"/>
<reference evidence="8 9" key="1">
    <citation type="journal article" date="2013" name="Genome Biol.">
        <title>Genome of Acanthamoeba castellanii highlights extensive lateral gene transfer and early evolution of tyrosine kinase signaling.</title>
        <authorList>
            <person name="Clarke M."/>
            <person name="Lohan A.J."/>
            <person name="Liu B."/>
            <person name="Lagkouvardos I."/>
            <person name="Roy S."/>
            <person name="Zafar N."/>
            <person name="Bertelli C."/>
            <person name="Schilde C."/>
            <person name="Kianianmomeni A."/>
            <person name="Burglin T.R."/>
            <person name="Frech C."/>
            <person name="Turcotte B."/>
            <person name="Kopec K.O."/>
            <person name="Synnott J.M."/>
            <person name="Choo C."/>
            <person name="Paponov I."/>
            <person name="Finkler A."/>
            <person name="Soon Heng Tan C."/>
            <person name="Hutchins A.P."/>
            <person name="Weinmeier T."/>
            <person name="Rattei T."/>
            <person name="Chu J.S."/>
            <person name="Gimenez G."/>
            <person name="Irimia M."/>
            <person name="Rigden D.J."/>
            <person name="Fitzpatrick D.A."/>
            <person name="Lorenzo-Morales J."/>
            <person name="Bateman A."/>
            <person name="Chiu C.H."/>
            <person name="Tang P."/>
            <person name="Hegemann P."/>
            <person name="Fromm H."/>
            <person name="Raoult D."/>
            <person name="Greub G."/>
            <person name="Miranda-Saavedra D."/>
            <person name="Chen N."/>
            <person name="Nash P."/>
            <person name="Ginger M.L."/>
            <person name="Horn M."/>
            <person name="Schaap P."/>
            <person name="Caler L."/>
            <person name="Loftus B."/>
        </authorList>
    </citation>
    <scope>NUCLEOTIDE SEQUENCE [LARGE SCALE GENOMIC DNA]</scope>
    <source>
        <strain evidence="8 9">Neff</strain>
    </source>
</reference>
<evidence type="ECO:0000256" key="5">
    <source>
        <dbReference type="SAM" id="Phobius"/>
    </source>
</evidence>
<dbReference type="Proteomes" id="UP000011083">
    <property type="component" value="Unassembled WGS sequence"/>
</dbReference>
<dbReference type="Pfam" id="PF20520">
    <property type="entry name" value="Ac45-VOA1_TM"/>
    <property type="match status" value="1"/>
</dbReference>
<keyword evidence="9" id="KW-1185">Reference proteome</keyword>
<evidence type="ECO:0000256" key="2">
    <source>
        <dbReference type="ARBA" id="ARBA00022692"/>
    </source>
</evidence>
<dbReference type="KEGG" id="acan:ACA1_068350"/>
<evidence type="ECO:0000256" key="6">
    <source>
        <dbReference type="SAM" id="SignalP"/>
    </source>
</evidence>
<evidence type="ECO:0000256" key="1">
    <source>
        <dbReference type="ARBA" id="ARBA00004167"/>
    </source>
</evidence>
<keyword evidence="6" id="KW-0732">Signal</keyword>
<keyword evidence="2 5" id="KW-0812">Transmembrane</keyword>
<gene>
    <name evidence="8" type="ORF">ACA1_068350</name>
</gene>
<organism evidence="8 9">
    <name type="scientific">Acanthamoeba castellanii (strain ATCC 30010 / Neff)</name>
    <dbReference type="NCBI Taxonomy" id="1257118"/>
    <lineage>
        <taxon>Eukaryota</taxon>
        <taxon>Amoebozoa</taxon>
        <taxon>Discosea</taxon>
        <taxon>Longamoebia</taxon>
        <taxon>Centramoebida</taxon>
        <taxon>Acanthamoebidae</taxon>
        <taxon>Acanthamoeba</taxon>
    </lineage>
</organism>
<dbReference type="RefSeq" id="XP_004352779.1">
    <property type="nucleotide sequence ID" value="XM_004352727.1"/>
</dbReference>
<dbReference type="GeneID" id="14924224"/>
<dbReference type="AlphaFoldDB" id="L8HFP4"/>
<keyword evidence="3 5" id="KW-1133">Transmembrane helix</keyword>
<dbReference type="GO" id="GO:0016020">
    <property type="term" value="C:membrane"/>
    <property type="evidence" value="ECO:0007669"/>
    <property type="project" value="UniProtKB-SubCell"/>
</dbReference>
<keyword evidence="4 5" id="KW-0472">Membrane</keyword>
<dbReference type="EMBL" id="KB007857">
    <property type="protein sequence ID" value="ELR23251.1"/>
    <property type="molecule type" value="Genomic_DNA"/>
</dbReference>